<dbReference type="GO" id="GO:0016887">
    <property type="term" value="F:ATP hydrolysis activity"/>
    <property type="evidence" value="ECO:0007669"/>
    <property type="project" value="InterPro"/>
</dbReference>
<dbReference type="EC" id="3.6.3.-" evidence="9"/>
<name>A0A379DBJ9_9FIRM</name>
<keyword evidence="4" id="KW-1003">Cell membrane</keyword>
<dbReference type="PROSITE" id="PS50893">
    <property type="entry name" value="ABC_TRANSPORTER_2"/>
    <property type="match status" value="1"/>
</dbReference>
<dbReference type="GO" id="GO:0005524">
    <property type="term" value="F:ATP binding"/>
    <property type="evidence" value="ECO:0007669"/>
    <property type="project" value="UniProtKB-KW"/>
</dbReference>
<evidence type="ECO:0000256" key="1">
    <source>
        <dbReference type="ARBA" id="ARBA00004202"/>
    </source>
</evidence>
<accession>A0A379DBJ9</accession>
<dbReference type="InterPro" id="IPR027417">
    <property type="entry name" value="P-loop_NTPase"/>
</dbReference>
<dbReference type="RefSeq" id="WP_004820025.1">
    <property type="nucleotide sequence ID" value="NZ_UGTH01000001.1"/>
</dbReference>
<dbReference type="PANTHER" id="PTHR43297">
    <property type="entry name" value="OLIGOPEPTIDE TRANSPORT ATP-BINDING PROTEIN APPD"/>
    <property type="match status" value="1"/>
</dbReference>
<dbReference type="PROSITE" id="PS00211">
    <property type="entry name" value="ABC_TRANSPORTER_1"/>
    <property type="match status" value="1"/>
</dbReference>
<evidence type="ECO:0000259" key="8">
    <source>
        <dbReference type="PROSITE" id="PS50893"/>
    </source>
</evidence>
<dbReference type="AlphaFoldDB" id="A0A379DBJ9"/>
<dbReference type="Gene3D" id="3.40.50.300">
    <property type="entry name" value="P-loop containing nucleotide triphosphate hydrolases"/>
    <property type="match status" value="1"/>
</dbReference>
<evidence type="ECO:0000256" key="4">
    <source>
        <dbReference type="ARBA" id="ARBA00022475"/>
    </source>
</evidence>
<evidence type="ECO:0000256" key="5">
    <source>
        <dbReference type="ARBA" id="ARBA00022741"/>
    </source>
</evidence>
<dbReference type="InterPro" id="IPR003439">
    <property type="entry name" value="ABC_transporter-like_ATP-bd"/>
</dbReference>
<keyword evidence="5" id="KW-0547">Nucleotide-binding</keyword>
<keyword evidence="6 9" id="KW-0067">ATP-binding</keyword>
<keyword evidence="9" id="KW-0378">Hydrolase</keyword>
<evidence type="ECO:0000313" key="10">
    <source>
        <dbReference type="Proteomes" id="UP000254777"/>
    </source>
</evidence>
<evidence type="ECO:0000256" key="2">
    <source>
        <dbReference type="ARBA" id="ARBA00005417"/>
    </source>
</evidence>
<evidence type="ECO:0000313" key="9">
    <source>
        <dbReference type="EMBL" id="SUB75378.1"/>
    </source>
</evidence>
<dbReference type="Pfam" id="PF00005">
    <property type="entry name" value="ABC_tran"/>
    <property type="match status" value="1"/>
</dbReference>
<protein>
    <submittedName>
        <fullName evidence="9">Glutathione import ATP-binding protein GsiA</fullName>
        <ecNumber evidence="9">3.6.3.-</ecNumber>
    </submittedName>
</protein>
<feature type="domain" description="ABC transporter" evidence="8">
    <location>
        <begin position="5"/>
        <end position="252"/>
    </location>
</feature>
<evidence type="ECO:0000256" key="6">
    <source>
        <dbReference type="ARBA" id="ARBA00022840"/>
    </source>
</evidence>
<sequence>MDTLLQVRNLSVIHRKTKQKLVNNVNFSLNKGDILGIIGESGSGKTLTCRCILDLLSKKTFDISGEIIFENNNIISLPEEKLNLIRGNKIALIMQNPIVAFDPMTRIGKQMIESIQIHKNLHKNEILSMLEKMLIEFGMKDVHRIFRSFPSQLSGGMLQRLMIILALSLSPDIIIADEATTALDIKTQSTVLEEFKKIKEMGISLIIVTHDFGVIAKLADNVVVMKDGNFIESGTVYDIFDSPKNSYTKELLLSNLLKGGKKNDCCK</sequence>
<comment type="similarity">
    <text evidence="2">Belongs to the ABC transporter superfamily.</text>
</comment>
<dbReference type="SMART" id="SM00382">
    <property type="entry name" value="AAA"/>
    <property type="match status" value="1"/>
</dbReference>
<evidence type="ECO:0000256" key="3">
    <source>
        <dbReference type="ARBA" id="ARBA00022448"/>
    </source>
</evidence>
<dbReference type="EMBL" id="UGTH01000001">
    <property type="protein sequence ID" value="SUB75378.1"/>
    <property type="molecule type" value="Genomic_DNA"/>
</dbReference>
<gene>
    <name evidence="9" type="primary">gsiA_5</name>
    <name evidence="9" type="ORF">NCTC11088_01171</name>
</gene>
<proteinExistence type="inferred from homology"/>
<keyword evidence="7" id="KW-0472">Membrane</keyword>
<dbReference type="Proteomes" id="UP000254777">
    <property type="component" value="Unassembled WGS sequence"/>
</dbReference>
<comment type="subcellular location">
    <subcellularLocation>
        <location evidence="1">Cell membrane</location>
        <topology evidence="1">Peripheral membrane protein</topology>
    </subcellularLocation>
</comment>
<dbReference type="PANTHER" id="PTHR43297:SF2">
    <property type="entry name" value="DIPEPTIDE TRANSPORT ATP-BINDING PROTEIN DPPD"/>
    <property type="match status" value="1"/>
</dbReference>
<dbReference type="SUPFAM" id="SSF52540">
    <property type="entry name" value="P-loop containing nucleoside triphosphate hydrolases"/>
    <property type="match status" value="1"/>
</dbReference>
<dbReference type="InterPro" id="IPR017871">
    <property type="entry name" value="ABC_transporter-like_CS"/>
</dbReference>
<dbReference type="InterPro" id="IPR003593">
    <property type="entry name" value="AAA+_ATPase"/>
</dbReference>
<reference evidence="9 10" key="1">
    <citation type="submission" date="2018-06" db="EMBL/GenBank/DDBJ databases">
        <authorList>
            <consortium name="Pathogen Informatics"/>
            <person name="Doyle S."/>
        </authorList>
    </citation>
    <scope>NUCLEOTIDE SEQUENCE [LARGE SCALE GENOMIC DNA]</scope>
    <source>
        <strain evidence="9 10">NCTC11088</strain>
    </source>
</reference>
<organism evidence="9 10">
    <name type="scientific">Peptoniphilus indolicus</name>
    <dbReference type="NCBI Taxonomy" id="33030"/>
    <lineage>
        <taxon>Bacteria</taxon>
        <taxon>Bacillati</taxon>
        <taxon>Bacillota</taxon>
        <taxon>Tissierellia</taxon>
        <taxon>Tissierellales</taxon>
        <taxon>Peptoniphilaceae</taxon>
        <taxon>Peptoniphilus</taxon>
    </lineage>
</organism>
<keyword evidence="3" id="KW-0813">Transport</keyword>
<dbReference type="GO" id="GO:0005886">
    <property type="term" value="C:plasma membrane"/>
    <property type="evidence" value="ECO:0007669"/>
    <property type="project" value="UniProtKB-SubCell"/>
</dbReference>
<dbReference type="CDD" id="cd03257">
    <property type="entry name" value="ABC_NikE_OppD_transporters"/>
    <property type="match status" value="1"/>
</dbReference>
<dbReference type="InterPro" id="IPR050388">
    <property type="entry name" value="ABC_Ni/Peptide_Import"/>
</dbReference>
<evidence type="ECO:0000256" key="7">
    <source>
        <dbReference type="ARBA" id="ARBA00023136"/>
    </source>
</evidence>